<proteinExistence type="inferred from homology"/>
<dbReference type="PANTHER" id="PTHR43522">
    <property type="entry name" value="TRANSKETOLASE"/>
    <property type="match status" value="1"/>
</dbReference>
<evidence type="ECO:0000259" key="11">
    <source>
        <dbReference type="SMART" id="SM00861"/>
    </source>
</evidence>
<protein>
    <recommendedName>
        <fullName evidence="5">transketolase</fullName>
        <ecNumber evidence="5">2.2.1.1</ecNumber>
    </recommendedName>
</protein>
<organism evidence="12">
    <name type="scientific">marine metagenome</name>
    <dbReference type="NCBI Taxonomy" id="408172"/>
    <lineage>
        <taxon>unclassified sequences</taxon>
        <taxon>metagenomes</taxon>
        <taxon>ecological metagenomes</taxon>
    </lineage>
</organism>
<dbReference type="SUPFAM" id="SSF52518">
    <property type="entry name" value="Thiamin diphosphate-binding fold (THDP-binding)"/>
    <property type="match status" value="2"/>
</dbReference>
<dbReference type="FunFam" id="3.40.50.970:FF:000004">
    <property type="entry name" value="Transketolase"/>
    <property type="match status" value="1"/>
</dbReference>
<comment type="subunit">
    <text evidence="4">Homodimer.</text>
</comment>
<dbReference type="InterPro" id="IPR005478">
    <property type="entry name" value="Transketolase_bac-like"/>
</dbReference>
<dbReference type="NCBIfam" id="TIGR00232">
    <property type="entry name" value="tktlase_bact"/>
    <property type="match status" value="1"/>
</dbReference>
<dbReference type="PANTHER" id="PTHR43522:SF2">
    <property type="entry name" value="TRANSKETOLASE 1-RELATED"/>
    <property type="match status" value="1"/>
</dbReference>
<comment type="similarity">
    <text evidence="3">Belongs to the transketolase family.</text>
</comment>
<comment type="catalytic activity">
    <reaction evidence="10">
        <text>D-sedoheptulose 7-phosphate + D-glyceraldehyde 3-phosphate = aldehydo-D-ribose 5-phosphate + D-xylulose 5-phosphate</text>
        <dbReference type="Rhea" id="RHEA:10508"/>
        <dbReference type="ChEBI" id="CHEBI:57483"/>
        <dbReference type="ChEBI" id="CHEBI:57737"/>
        <dbReference type="ChEBI" id="CHEBI:58273"/>
        <dbReference type="ChEBI" id="CHEBI:59776"/>
        <dbReference type="EC" id="2.2.1.1"/>
    </reaction>
</comment>
<evidence type="ECO:0000256" key="1">
    <source>
        <dbReference type="ARBA" id="ARBA00001946"/>
    </source>
</evidence>
<comment type="cofactor">
    <cofactor evidence="1">
        <name>Mg(2+)</name>
        <dbReference type="ChEBI" id="CHEBI:18420"/>
    </cofactor>
</comment>
<dbReference type="GO" id="GO:0046872">
    <property type="term" value="F:metal ion binding"/>
    <property type="evidence" value="ECO:0007669"/>
    <property type="project" value="UniProtKB-KW"/>
</dbReference>
<evidence type="ECO:0000256" key="6">
    <source>
        <dbReference type="ARBA" id="ARBA00022679"/>
    </source>
</evidence>
<sequence>MYTLFLESDKILSQKVHMPENSELANAIRVLSMDAVENAKCGHPGMPMGMADIAEVLWRNHLKHNPSNPKWANRDRFVLSNGHGSMLLYSLLHLTGYDLPMEEIKNFRQLGSKTPGHPEFGVTPGVETTTGPLGQGLANAVGMAIAEQLLSSRFNKKDFTVMDHLTYVFCGDGCLMEGITHEACSLAGTLKLGKLIVVYDDNDISIDGEVSGWFTEDIPKRFESYGWHVIPNVNGHDSNQIDKALIEAKKNLDQPTIICCKTEIGKGSPNKVGTASAHGSALGEEEVALVREELNWEHPAFIIPDEIYSSWDAKDLGNKVEGDWNNLFKEYETKYPDLAGEFERSLSNDLPNDFLDQIDEFINNQQENQEDMASRKSSEVVLNFLGPLLPELVGGSADLSGSNNTRWTGTKAINESMSNGNYLYYGVREFAMTAIVNGMVLHGGVRPYAGTFLTFLDYARNAVRLAALMEIPSIFIYSHDSIGVGEDGPTHQPIEHLTSLRSTPGLETWRPCDTVETAVSWKVALLNEKNPTAIILSRQSLKAQDRNQEQKR</sequence>
<gene>
    <name evidence="12" type="ORF">METZ01_LOCUS8997</name>
</gene>
<evidence type="ECO:0000256" key="4">
    <source>
        <dbReference type="ARBA" id="ARBA00011738"/>
    </source>
</evidence>
<dbReference type="AlphaFoldDB" id="A0A381NRM4"/>
<evidence type="ECO:0000256" key="5">
    <source>
        <dbReference type="ARBA" id="ARBA00013152"/>
    </source>
</evidence>
<dbReference type="InterPro" id="IPR033247">
    <property type="entry name" value="Transketolase_fam"/>
</dbReference>
<name>A0A381NRM4_9ZZZZ</name>
<evidence type="ECO:0000313" key="12">
    <source>
        <dbReference type="EMBL" id="SUZ56143.1"/>
    </source>
</evidence>
<dbReference type="InterPro" id="IPR005474">
    <property type="entry name" value="Transketolase_N"/>
</dbReference>
<evidence type="ECO:0000256" key="3">
    <source>
        <dbReference type="ARBA" id="ARBA00007131"/>
    </source>
</evidence>
<feature type="domain" description="Transketolase-like pyrimidine-binding" evidence="11">
    <location>
        <begin position="372"/>
        <end position="543"/>
    </location>
</feature>
<reference evidence="12" key="1">
    <citation type="submission" date="2018-05" db="EMBL/GenBank/DDBJ databases">
        <authorList>
            <person name="Lanie J.A."/>
            <person name="Ng W.-L."/>
            <person name="Kazmierczak K.M."/>
            <person name="Andrzejewski T.M."/>
            <person name="Davidsen T.M."/>
            <person name="Wayne K.J."/>
            <person name="Tettelin H."/>
            <person name="Glass J.I."/>
            <person name="Rusch D."/>
            <person name="Podicherti R."/>
            <person name="Tsui H.-C.T."/>
            <person name="Winkler M.E."/>
        </authorList>
    </citation>
    <scope>NUCLEOTIDE SEQUENCE</scope>
</reference>
<evidence type="ECO:0000256" key="2">
    <source>
        <dbReference type="ARBA" id="ARBA00001964"/>
    </source>
</evidence>
<evidence type="ECO:0000256" key="10">
    <source>
        <dbReference type="ARBA" id="ARBA00049473"/>
    </source>
</evidence>
<evidence type="ECO:0000256" key="8">
    <source>
        <dbReference type="ARBA" id="ARBA00022842"/>
    </source>
</evidence>
<dbReference type="EC" id="2.2.1.1" evidence="5"/>
<dbReference type="CDD" id="cd02012">
    <property type="entry name" value="TPP_TK"/>
    <property type="match status" value="1"/>
</dbReference>
<dbReference type="Pfam" id="PF02779">
    <property type="entry name" value="Transket_pyr"/>
    <property type="match status" value="1"/>
</dbReference>
<dbReference type="GO" id="GO:0004802">
    <property type="term" value="F:transketolase activity"/>
    <property type="evidence" value="ECO:0007669"/>
    <property type="project" value="UniProtKB-EC"/>
</dbReference>
<feature type="non-terminal residue" evidence="12">
    <location>
        <position position="552"/>
    </location>
</feature>
<dbReference type="InterPro" id="IPR005475">
    <property type="entry name" value="Transketolase-like_Pyr-bd"/>
</dbReference>
<keyword evidence="9" id="KW-0786">Thiamine pyrophosphate</keyword>
<dbReference type="Gene3D" id="3.40.50.970">
    <property type="match status" value="2"/>
</dbReference>
<dbReference type="InterPro" id="IPR020826">
    <property type="entry name" value="Transketolase_BS"/>
</dbReference>
<keyword evidence="8" id="KW-0460">Magnesium</keyword>
<dbReference type="GO" id="GO:0006098">
    <property type="term" value="P:pentose-phosphate shunt"/>
    <property type="evidence" value="ECO:0007669"/>
    <property type="project" value="TreeGrafter"/>
</dbReference>
<dbReference type="InterPro" id="IPR029061">
    <property type="entry name" value="THDP-binding"/>
</dbReference>
<evidence type="ECO:0000256" key="7">
    <source>
        <dbReference type="ARBA" id="ARBA00022723"/>
    </source>
</evidence>
<dbReference type="Pfam" id="PF00456">
    <property type="entry name" value="Transketolase_N"/>
    <property type="match status" value="1"/>
</dbReference>
<dbReference type="SMART" id="SM00861">
    <property type="entry name" value="Transket_pyr"/>
    <property type="match status" value="1"/>
</dbReference>
<evidence type="ECO:0000256" key="9">
    <source>
        <dbReference type="ARBA" id="ARBA00023052"/>
    </source>
</evidence>
<dbReference type="PROSITE" id="PS00802">
    <property type="entry name" value="TRANSKETOLASE_2"/>
    <property type="match status" value="1"/>
</dbReference>
<dbReference type="EMBL" id="UINC01000482">
    <property type="protein sequence ID" value="SUZ56143.1"/>
    <property type="molecule type" value="Genomic_DNA"/>
</dbReference>
<keyword evidence="6" id="KW-0808">Transferase</keyword>
<dbReference type="FunFam" id="3.40.50.970:FF:000003">
    <property type="entry name" value="Transketolase"/>
    <property type="match status" value="1"/>
</dbReference>
<dbReference type="CDD" id="cd07033">
    <property type="entry name" value="TPP_PYR_DXS_TK_like"/>
    <property type="match status" value="1"/>
</dbReference>
<keyword evidence="7" id="KW-0479">Metal-binding</keyword>
<comment type="cofactor">
    <cofactor evidence="2">
        <name>thiamine diphosphate</name>
        <dbReference type="ChEBI" id="CHEBI:58937"/>
    </cofactor>
</comment>
<accession>A0A381NRM4</accession>
<dbReference type="GO" id="GO:0005829">
    <property type="term" value="C:cytosol"/>
    <property type="evidence" value="ECO:0007669"/>
    <property type="project" value="TreeGrafter"/>
</dbReference>